<protein>
    <submittedName>
        <fullName evidence="7">Putative effector of murein hydrolase</fullName>
    </submittedName>
</protein>
<feature type="transmembrane region" description="Helical" evidence="6">
    <location>
        <begin position="12"/>
        <end position="29"/>
    </location>
</feature>
<evidence type="ECO:0000256" key="3">
    <source>
        <dbReference type="ARBA" id="ARBA00022692"/>
    </source>
</evidence>
<name>A0A212J9L7_9PROT</name>
<evidence type="ECO:0000256" key="1">
    <source>
        <dbReference type="ARBA" id="ARBA00004651"/>
    </source>
</evidence>
<evidence type="ECO:0000256" key="2">
    <source>
        <dbReference type="ARBA" id="ARBA00022475"/>
    </source>
</evidence>
<accession>A0A212J9L7</accession>
<feature type="transmembrane region" description="Helical" evidence="6">
    <location>
        <begin position="67"/>
        <end position="85"/>
    </location>
</feature>
<comment type="subcellular location">
    <subcellularLocation>
        <location evidence="1">Cell membrane</location>
        <topology evidence="1">Multi-pass membrane protein</topology>
    </subcellularLocation>
</comment>
<feature type="transmembrane region" description="Helical" evidence="6">
    <location>
        <begin position="35"/>
        <end position="55"/>
    </location>
</feature>
<dbReference type="GO" id="GO:0005886">
    <property type="term" value="C:plasma membrane"/>
    <property type="evidence" value="ECO:0007669"/>
    <property type="project" value="UniProtKB-SubCell"/>
</dbReference>
<keyword evidence="5 6" id="KW-0472">Membrane</keyword>
<evidence type="ECO:0000256" key="4">
    <source>
        <dbReference type="ARBA" id="ARBA00022989"/>
    </source>
</evidence>
<dbReference type="PANTHER" id="PTHR33931:SF2">
    <property type="entry name" value="HOLIN-LIKE PROTEIN CIDA"/>
    <property type="match status" value="1"/>
</dbReference>
<gene>
    <name evidence="7" type="primary">lrgA</name>
    <name evidence="7" type="ORF">KL86APRO_10717</name>
</gene>
<keyword evidence="7" id="KW-0378">Hydrolase</keyword>
<dbReference type="AlphaFoldDB" id="A0A212J9L7"/>
<keyword evidence="3 6" id="KW-0812">Transmembrane</keyword>
<proteinExistence type="predicted"/>
<dbReference type="Pfam" id="PF03788">
    <property type="entry name" value="LrgA"/>
    <property type="match status" value="1"/>
</dbReference>
<reference evidence="7" key="1">
    <citation type="submission" date="2016-04" db="EMBL/GenBank/DDBJ databases">
        <authorList>
            <person name="Evans L.H."/>
            <person name="Alamgir A."/>
            <person name="Owens N."/>
            <person name="Weber N.D."/>
            <person name="Virtaneva K."/>
            <person name="Barbian K."/>
            <person name="Babar A."/>
            <person name="Rosenke K."/>
        </authorList>
    </citation>
    <scope>NUCLEOTIDE SEQUENCE</scope>
    <source>
        <strain evidence="7">86</strain>
    </source>
</reference>
<evidence type="ECO:0000313" key="7">
    <source>
        <dbReference type="EMBL" id="SBV96111.1"/>
    </source>
</evidence>
<dbReference type="EMBL" id="FLUO01000001">
    <property type="protein sequence ID" value="SBV96111.1"/>
    <property type="molecule type" value="Genomic_DNA"/>
</dbReference>
<sequence>MNRIPTFLRDSRIAQVALLAAVWFVGNLISRGLGLPFPGAIVGLGLMLALLLSGWVKPTAVRRGAKLLIGEMLLFFVPAVLAVLDHAEWLSVTGLKLFAAVLLGTLMVMLGTAIAVDLSYRWWVRHAVR</sequence>
<dbReference type="GO" id="GO:0016787">
    <property type="term" value="F:hydrolase activity"/>
    <property type="evidence" value="ECO:0007669"/>
    <property type="project" value="UniProtKB-KW"/>
</dbReference>
<evidence type="ECO:0000256" key="6">
    <source>
        <dbReference type="SAM" id="Phobius"/>
    </source>
</evidence>
<evidence type="ECO:0000256" key="5">
    <source>
        <dbReference type="ARBA" id="ARBA00023136"/>
    </source>
</evidence>
<dbReference type="InterPro" id="IPR005538">
    <property type="entry name" value="LrgA/CidA"/>
</dbReference>
<keyword evidence="2" id="KW-1003">Cell membrane</keyword>
<dbReference type="PANTHER" id="PTHR33931">
    <property type="entry name" value="HOLIN-LIKE PROTEIN CIDA-RELATED"/>
    <property type="match status" value="1"/>
</dbReference>
<keyword evidence="4 6" id="KW-1133">Transmembrane helix</keyword>
<feature type="transmembrane region" description="Helical" evidence="6">
    <location>
        <begin position="97"/>
        <end position="120"/>
    </location>
</feature>
<organism evidence="7">
    <name type="scientific">uncultured Alphaproteobacteria bacterium</name>
    <dbReference type="NCBI Taxonomy" id="91750"/>
    <lineage>
        <taxon>Bacteria</taxon>
        <taxon>Pseudomonadati</taxon>
        <taxon>Pseudomonadota</taxon>
        <taxon>Alphaproteobacteria</taxon>
        <taxon>environmental samples</taxon>
    </lineage>
</organism>